<sequence length="65" mass="7077">MPGTMHTITDAMAPAIGTIRDAGPDDLIYVLRSATSRKDWPRYWDALGVAFARGAFVHVMNGGEK</sequence>
<keyword evidence="2" id="KW-1185">Reference proteome</keyword>
<dbReference type="Proteomes" id="UP001059597">
    <property type="component" value="Chromosome"/>
</dbReference>
<evidence type="ECO:0000313" key="2">
    <source>
        <dbReference type="Proteomes" id="UP001059597"/>
    </source>
</evidence>
<name>A0ABM7ZW37_STRNI</name>
<dbReference type="RefSeq" id="WP_261954295.1">
    <property type="nucleotide sequence ID" value="NZ_AP026073.1"/>
</dbReference>
<proteinExistence type="predicted"/>
<accession>A0ABM7ZW37</accession>
<reference evidence="1" key="1">
    <citation type="submission" date="2022-06" db="EMBL/GenBank/DDBJ databases">
        <title>Complete genome sequence of Streptomyces nigrescens HEK616.</title>
        <authorList>
            <person name="Asamizu S."/>
            <person name="Onaka H."/>
        </authorList>
    </citation>
    <scope>NUCLEOTIDE SEQUENCE</scope>
    <source>
        <strain evidence="1">HEK616</strain>
    </source>
</reference>
<protein>
    <submittedName>
        <fullName evidence="1">Uncharacterized protein</fullName>
    </submittedName>
</protein>
<gene>
    <name evidence="1" type="ORF">HEK616_40590</name>
</gene>
<dbReference type="EMBL" id="AP026073">
    <property type="protein sequence ID" value="BDM70572.1"/>
    <property type="molecule type" value="Genomic_DNA"/>
</dbReference>
<evidence type="ECO:0000313" key="1">
    <source>
        <dbReference type="EMBL" id="BDM70572.1"/>
    </source>
</evidence>
<organism evidence="1 2">
    <name type="scientific">Streptomyces nigrescens</name>
    <dbReference type="NCBI Taxonomy" id="1920"/>
    <lineage>
        <taxon>Bacteria</taxon>
        <taxon>Bacillati</taxon>
        <taxon>Actinomycetota</taxon>
        <taxon>Actinomycetes</taxon>
        <taxon>Kitasatosporales</taxon>
        <taxon>Streptomycetaceae</taxon>
        <taxon>Streptomyces</taxon>
    </lineage>
</organism>